<proteinExistence type="predicted"/>
<feature type="region of interest" description="Disordered" evidence="3">
    <location>
        <begin position="1"/>
        <end position="20"/>
    </location>
</feature>
<dbReference type="Pfam" id="PF16135">
    <property type="entry name" value="TDBD"/>
    <property type="match status" value="1"/>
</dbReference>
<dbReference type="InterPro" id="IPR032308">
    <property type="entry name" value="TDBD"/>
</dbReference>
<evidence type="ECO:0000259" key="4">
    <source>
        <dbReference type="Pfam" id="PF16135"/>
    </source>
</evidence>
<feature type="compositionally biased region" description="Polar residues" evidence="3">
    <location>
        <begin position="1"/>
        <end position="10"/>
    </location>
</feature>
<evidence type="ECO:0000313" key="6">
    <source>
        <dbReference type="Proteomes" id="UP001497444"/>
    </source>
</evidence>
<accession>A0ABP0WIU8</accession>
<dbReference type="EMBL" id="OZ020112">
    <property type="protein sequence ID" value="CAK9265435.1"/>
    <property type="molecule type" value="Genomic_DNA"/>
</dbReference>
<dbReference type="Proteomes" id="UP001497444">
    <property type="component" value="Chromosome 17"/>
</dbReference>
<keyword evidence="2" id="KW-0539">Nucleus</keyword>
<name>A0ABP0WIU8_9BRYO</name>
<sequence>MNSRMGNSSPLAADAAPQFGQGHDGSILSSGQFVGAVQKNNMDSSVARMTGGPLGLVKPNLNFTCGGGPHEQGGDASQQTPFPQWLAKEVMVDRDVGQWGVICSCHNLHMSVKIHSGTLRVLNPGEAVLMESGENLVQWRKLFFCQYEVKVPDRNVGWDWIVLDLSEAGQAKYNFVVTQSWQKELLGGGKTTNGPHYTPNRWDDGQEPPWFKEKKSLLSSFELTFGQPSQQHTQPTGYSFVASLAFLPTSAVEHHKALLFDQVVQRVMAALDARMQQDMQNSTSKRFSDIAGHFGEHQHLTNRNLPPGYEGPGGGGGGLDSSPLNGLNGEVDRGGMNVPLMQSVRQLVNMYPTQHIESNAEHVQMKFPPLLLDCSNPQLNKLATGMDSSRSCGTVESMIKEDKKPGSMEEDKAAQMGDESKHSTAIGGITLASALL</sequence>
<evidence type="ECO:0000256" key="3">
    <source>
        <dbReference type="SAM" id="MobiDB-lite"/>
    </source>
</evidence>
<comment type="subcellular location">
    <subcellularLocation>
        <location evidence="1">Nucleus</location>
    </subcellularLocation>
</comment>
<evidence type="ECO:0000256" key="2">
    <source>
        <dbReference type="ARBA" id="ARBA00023242"/>
    </source>
</evidence>
<protein>
    <recommendedName>
        <fullName evidence="4">Tify domain-containing protein</fullName>
    </recommendedName>
</protein>
<reference evidence="5" key="1">
    <citation type="submission" date="2024-02" db="EMBL/GenBank/DDBJ databases">
        <authorList>
            <consortium name="ELIXIR-Norway"/>
            <consortium name="Elixir Norway"/>
        </authorList>
    </citation>
    <scope>NUCLEOTIDE SEQUENCE</scope>
</reference>
<feature type="compositionally biased region" description="Gly residues" evidence="3">
    <location>
        <begin position="310"/>
        <end position="319"/>
    </location>
</feature>
<evidence type="ECO:0000256" key="1">
    <source>
        <dbReference type="ARBA" id="ARBA00004123"/>
    </source>
</evidence>
<gene>
    <name evidence="5" type="ORF">CSSPJE1EN1_LOCUS10913</name>
</gene>
<organism evidence="5 6">
    <name type="scientific">Sphagnum jensenii</name>
    <dbReference type="NCBI Taxonomy" id="128206"/>
    <lineage>
        <taxon>Eukaryota</taxon>
        <taxon>Viridiplantae</taxon>
        <taxon>Streptophyta</taxon>
        <taxon>Embryophyta</taxon>
        <taxon>Bryophyta</taxon>
        <taxon>Sphagnophytina</taxon>
        <taxon>Sphagnopsida</taxon>
        <taxon>Sphagnales</taxon>
        <taxon>Sphagnaceae</taxon>
        <taxon>Sphagnum</taxon>
    </lineage>
</organism>
<keyword evidence="6" id="KW-1185">Reference proteome</keyword>
<feature type="region of interest" description="Disordered" evidence="3">
    <location>
        <begin position="401"/>
        <end position="421"/>
    </location>
</feature>
<feature type="region of interest" description="Disordered" evidence="3">
    <location>
        <begin position="303"/>
        <end position="327"/>
    </location>
</feature>
<evidence type="ECO:0000313" key="5">
    <source>
        <dbReference type="EMBL" id="CAK9265435.1"/>
    </source>
</evidence>
<feature type="domain" description="Tify" evidence="4">
    <location>
        <begin position="99"/>
        <end position="141"/>
    </location>
</feature>